<keyword evidence="5" id="KW-1185">Reference proteome</keyword>
<dbReference type="OrthoDB" id="5948003at2759"/>
<dbReference type="InterPro" id="IPR002870">
    <property type="entry name" value="Peptidase_M12B_N"/>
</dbReference>
<proteinExistence type="predicted"/>
<evidence type="ECO:0000256" key="2">
    <source>
        <dbReference type="SAM" id="SignalP"/>
    </source>
</evidence>
<feature type="domain" description="Peptidase M12B propeptide" evidence="3">
    <location>
        <begin position="46"/>
        <end position="137"/>
    </location>
</feature>
<dbReference type="Pfam" id="PF01562">
    <property type="entry name" value="Pep_M12B_propep"/>
    <property type="match status" value="1"/>
</dbReference>
<dbReference type="EMBL" id="NEDP02003393">
    <property type="protein sequence ID" value="OWF48776.1"/>
    <property type="molecule type" value="Genomic_DNA"/>
</dbReference>
<evidence type="ECO:0000256" key="1">
    <source>
        <dbReference type="ARBA" id="ARBA00023157"/>
    </source>
</evidence>
<protein>
    <submittedName>
        <fullName evidence="4">A disintegrin and metalloproteinase with thrombospondin motifs 20</fullName>
    </submittedName>
</protein>
<evidence type="ECO:0000259" key="3">
    <source>
        <dbReference type="Pfam" id="PF01562"/>
    </source>
</evidence>
<name>A0A210QJB5_MIZYE</name>
<evidence type="ECO:0000313" key="4">
    <source>
        <dbReference type="EMBL" id="OWF48776.1"/>
    </source>
</evidence>
<dbReference type="PANTHER" id="PTHR11905">
    <property type="entry name" value="ADAM A DISINTEGRIN AND METALLOPROTEASE DOMAIN"/>
    <property type="match status" value="1"/>
</dbReference>
<dbReference type="Proteomes" id="UP000242188">
    <property type="component" value="Unassembled WGS sequence"/>
</dbReference>
<dbReference type="AlphaFoldDB" id="A0A210QJB5"/>
<comment type="caution">
    <text evidence="4">The sequence shown here is derived from an EMBL/GenBank/DDBJ whole genome shotgun (WGS) entry which is preliminary data.</text>
</comment>
<keyword evidence="2" id="KW-0732">Signal</keyword>
<dbReference type="PANTHER" id="PTHR11905:SF159">
    <property type="entry name" value="ADAM METALLOPROTEASE"/>
    <property type="match status" value="1"/>
</dbReference>
<dbReference type="GO" id="GO:0007229">
    <property type="term" value="P:integrin-mediated signaling pathway"/>
    <property type="evidence" value="ECO:0007669"/>
    <property type="project" value="UniProtKB-KW"/>
</dbReference>
<keyword evidence="4" id="KW-0401">Integrin</keyword>
<gene>
    <name evidence="4" type="ORF">KP79_PYT11993</name>
</gene>
<organism evidence="4 5">
    <name type="scientific">Mizuhopecten yessoensis</name>
    <name type="common">Japanese scallop</name>
    <name type="synonym">Patinopecten yessoensis</name>
    <dbReference type="NCBI Taxonomy" id="6573"/>
    <lineage>
        <taxon>Eukaryota</taxon>
        <taxon>Metazoa</taxon>
        <taxon>Spiralia</taxon>
        <taxon>Lophotrochozoa</taxon>
        <taxon>Mollusca</taxon>
        <taxon>Bivalvia</taxon>
        <taxon>Autobranchia</taxon>
        <taxon>Pteriomorphia</taxon>
        <taxon>Pectinida</taxon>
        <taxon>Pectinoidea</taxon>
        <taxon>Pectinidae</taxon>
        <taxon>Mizuhopecten</taxon>
    </lineage>
</organism>
<accession>A0A210QJB5</accession>
<sequence length="214" mass="24541">MAVVVRSKIRLHFLMLTFLPLLIHCRPQTEQDSRQNRHGVKAEGKEVVYPVRLNAESANQHEIHKRDITFNADDLNEQKVVYMFPAYGRQFLFDLSFTKDFISPENVLVEKHENNYTWSEDGFDDSLEKCFYTGTVNNDTSSRAVFSLCDGMSGMFDMQGERYTLEPCSTDDPSYKSGNNSDIKPHFIYKHSSSFKKDADESHCAVKGKSSKSL</sequence>
<feature type="chain" id="PRO_5012939457" evidence="2">
    <location>
        <begin position="26"/>
        <end position="214"/>
    </location>
</feature>
<evidence type="ECO:0000313" key="5">
    <source>
        <dbReference type="Proteomes" id="UP000242188"/>
    </source>
</evidence>
<feature type="signal peptide" evidence="2">
    <location>
        <begin position="1"/>
        <end position="25"/>
    </location>
</feature>
<keyword evidence="1" id="KW-1015">Disulfide bond</keyword>
<reference evidence="4 5" key="1">
    <citation type="journal article" date="2017" name="Nat. Ecol. Evol.">
        <title>Scallop genome provides insights into evolution of bilaterian karyotype and development.</title>
        <authorList>
            <person name="Wang S."/>
            <person name="Zhang J."/>
            <person name="Jiao W."/>
            <person name="Li J."/>
            <person name="Xun X."/>
            <person name="Sun Y."/>
            <person name="Guo X."/>
            <person name="Huan P."/>
            <person name="Dong B."/>
            <person name="Zhang L."/>
            <person name="Hu X."/>
            <person name="Sun X."/>
            <person name="Wang J."/>
            <person name="Zhao C."/>
            <person name="Wang Y."/>
            <person name="Wang D."/>
            <person name="Huang X."/>
            <person name="Wang R."/>
            <person name="Lv J."/>
            <person name="Li Y."/>
            <person name="Zhang Z."/>
            <person name="Liu B."/>
            <person name="Lu W."/>
            <person name="Hui Y."/>
            <person name="Liang J."/>
            <person name="Zhou Z."/>
            <person name="Hou R."/>
            <person name="Li X."/>
            <person name="Liu Y."/>
            <person name="Li H."/>
            <person name="Ning X."/>
            <person name="Lin Y."/>
            <person name="Zhao L."/>
            <person name="Xing Q."/>
            <person name="Dou J."/>
            <person name="Li Y."/>
            <person name="Mao J."/>
            <person name="Guo H."/>
            <person name="Dou H."/>
            <person name="Li T."/>
            <person name="Mu C."/>
            <person name="Jiang W."/>
            <person name="Fu Q."/>
            <person name="Fu X."/>
            <person name="Miao Y."/>
            <person name="Liu J."/>
            <person name="Yu Q."/>
            <person name="Li R."/>
            <person name="Liao H."/>
            <person name="Li X."/>
            <person name="Kong Y."/>
            <person name="Jiang Z."/>
            <person name="Chourrout D."/>
            <person name="Li R."/>
            <person name="Bao Z."/>
        </authorList>
    </citation>
    <scope>NUCLEOTIDE SEQUENCE [LARGE SCALE GENOMIC DNA]</scope>
    <source>
        <strain evidence="4 5">PY_sf001</strain>
    </source>
</reference>